<dbReference type="OrthoDB" id="73371at2759"/>
<evidence type="ECO:0000313" key="2">
    <source>
        <dbReference type="Proteomes" id="UP000232323"/>
    </source>
</evidence>
<sequence>MQRILLSKNVYACTQSPQYSCKRCKQRFRAIDNGSKSCRFHPELFSGGEVAKAIGFVRMSTDPKDQLKAVKGKTGLMRFWDCCGEEEETSPGCQLAYHLTYDEELNEVQGWH</sequence>
<dbReference type="PANTHER" id="PTHR35106">
    <property type="entry name" value="BNAA07G25190D PROTEIN"/>
    <property type="match status" value="1"/>
</dbReference>
<evidence type="ECO:0000313" key="1">
    <source>
        <dbReference type="EMBL" id="GAX81660.1"/>
    </source>
</evidence>
<proteinExistence type="predicted"/>
<reference evidence="1 2" key="1">
    <citation type="submission" date="2017-08" db="EMBL/GenBank/DDBJ databases">
        <title>Acidophilic green algal genome provides insights into adaptation to an acidic environment.</title>
        <authorList>
            <person name="Hirooka S."/>
            <person name="Hirose Y."/>
            <person name="Kanesaki Y."/>
            <person name="Higuchi S."/>
            <person name="Fujiwara T."/>
            <person name="Onuma R."/>
            <person name="Era A."/>
            <person name="Ohbayashi R."/>
            <person name="Uzuka A."/>
            <person name="Nozaki H."/>
            <person name="Yoshikawa H."/>
            <person name="Miyagishima S.Y."/>
        </authorList>
    </citation>
    <scope>NUCLEOTIDE SEQUENCE [LARGE SCALE GENOMIC DNA]</scope>
    <source>
        <strain evidence="1 2">NIES-2499</strain>
    </source>
</reference>
<dbReference type="Proteomes" id="UP000232323">
    <property type="component" value="Unassembled WGS sequence"/>
</dbReference>
<organism evidence="1 2">
    <name type="scientific">Chlamydomonas eustigma</name>
    <dbReference type="NCBI Taxonomy" id="1157962"/>
    <lineage>
        <taxon>Eukaryota</taxon>
        <taxon>Viridiplantae</taxon>
        <taxon>Chlorophyta</taxon>
        <taxon>core chlorophytes</taxon>
        <taxon>Chlorophyceae</taxon>
        <taxon>CS clade</taxon>
        <taxon>Chlamydomonadales</taxon>
        <taxon>Chlamydomonadaceae</taxon>
        <taxon>Chlamydomonas</taxon>
    </lineage>
</organism>
<protein>
    <submittedName>
        <fullName evidence="1">Uncharacterized protein</fullName>
    </submittedName>
</protein>
<dbReference type="EMBL" id="BEGY01000068">
    <property type="protein sequence ID" value="GAX81660.1"/>
    <property type="molecule type" value="Genomic_DNA"/>
</dbReference>
<dbReference type="AlphaFoldDB" id="A0A250XFU4"/>
<dbReference type="PANTHER" id="PTHR35106:SF1">
    <property type="entry name" value="CHORD DOMAIN-CONTAINING PROTEIN"/>
    <property type="match status" value="1"/>
</dbReference>
<name>A0A250XFU4_9CHLO</name>
<gene>
    <name evidence="1" type="ORF">CEUSTIGMA_g9088.t1</name>
</gene>
<keyword evidence="2" id="KW-1185">Reference proteome</keyword>
<accession>A0A250XFU4</accession>
<comment type="caution">
    <text evidence="1">The sequence shown here is derived from an EMBL/GenBank/DDBJ whole genome shotgun (WGS) entry which is preliminary data.</text>
</comment>